<reference evidence="1 2" key="1">
    <citation type="submission" date="2018-05" db="EMBL/GenBank/DDBJ databases">
        <title>Genomic Encyclopedia of Archaeal and Bacterial Type Strains, Phase II (KMG-II): from individual species to whole genera.</title>
        <authorList>
            <person name="Goeker M."/>
        </authorList>
    </citation>
    <scope>NUCLEOTIDE SEQUENCE [LARGE SCALE GENOMIC DNA]</scope>
    <source>
        <strain evidence="1 2">DSM 22214</strain>
    </source>
</reference>
<evidence type="ECO:0000313" key="2">
    <source>
        <dbReference type="Proteomes" id="UP000245489"/>
    </source>
</evidence>
<name>A0A316E7K7_9BACT</name>
<dbReference type="SUPFAM" id="SSF48317">
    <property type="entry name" value="Acid phosphatase/Vanadium-dependent haloperoxidase"/>
    <property type="match status" value="1"/>
</dbReference>
<dbReference type="Proteomes" id="UP000245489">
    <property type="component" value="Unassembled WGS sequence"/>
</dbReference>
<dbReference type="AlphaFoldDB" id="A0A316E7K7"/>
<dbReference type="CDD" id="cd03398">
    <property type="entry name" value="PAP2_haloperoxidase"/>
    <property type="match status" value="1"/>
</dbReference>
<keyword evidence="2" id="KW-1185">Reference proteome</keyword>
<proteinExistence type="predicted"/>
<dbReference type="OrthoDB" id="7793240at2"/>
<dbReference type="PANTHER" id="PTHR34599:SF1">
    <property type="entry name" value="PHOSPHATIDIC ACID PHOSPHATASE TYPE 2_HALOPEROXIDASE DOMAIN-CONTAINING PROTEIN"/>
    <property type="match status" value="1"/>
</dbReference>
<dbReference type="EMBL" id="QGGO01000012">
    <property type="protein sequence ID" value="PWK26434.1"/>
    <property type="molecule type" value="Genomic_DNA"/>
</dbReference>
<evidence type="ECO:0000313" key="1">
    <source>
        <dbReference type="EMBL" id="PWK26434.1"/>
    </source>
</evidence>
<accession>A0A316E7K7</accession>
<gene>
    <name evidence="1" type="ORF">LV89_02605</name>
</gene>
<dbReference type="InterPro" id="IPR036938">
    <property type="entry name" value="PAP2/HPO_sf"/>
</dbReference>
<dbReference type="Gene3D" id="1.10.606.20">
    <property type="match status" value="1"/>
</dbReference>
<comment type="caution">
    <text evidence="1">The sequence shown here is derived from an EMBL/GenBank/DDBJ whole genome shotgun (WGS) entry which is preliminary data.</text>
</comment>
<dbReference type="RefSeq" id="WP_109743328.1">
    <property type="nucleotide sequence ID" value="NZ_QGGO01000012.1"/>
</dbReference>
<sequence length="450" mass="51845">MQKSSLSFYFFLGVILFWSINHSFAQNKNFKNTNAYDSNIPKQYVRIINTMIMKSGIAATNAARIHGYVGITLYQAINGGSPTYRSLSNQINGFTNPPTSNKPLLWDVVADETIKTVTDSLFSYLYPNLDDYNYIRKGLDTLHKNNERYFKAVYKNQKQVEESAFFGRKVAEYVYQYSKIDGGFRKSIEETVARDYTHYEAPSGSSWDDTKTRARISIQPTWGKNRTFIKDVYEQTKPANPIPFSKEPDSDFYKQAMEVYEISRQLTFDQRLIAEYWRDEAIVSYTPGGHTIHILVNALEKEKVSLDKFAYAYAKTGIALNDAFICCWETKYSTNCIRPITYIQEVIDKRFKPSFYTPAFPEYTSGHSTQWGAASEVLSSIFGNEYAFVDQTDYLRDKLVPRKFKSFDEAALEASMSRIYGGIHFRQACEVGLEQGKRIGRSVNRLNWLK</sequence>
<dbReference type="InterPro" id="IPR052559">
    <property type="entry name" value="V-haloperoxidase"/>
</dbReference>
<organism evidence="1 2">
    <name type="scientific">Arcicella aurantiaca</name>
    <dbReference type="NCBI Taxonomy" id="591202"/>
    <lineage>
        <taxon>Bacteria</taxon>
        <taxon>Pseudomonadati</taxon>
        <taxon>Bacteroidota</taxon>
        <taxon>Cytophagia</taxon>
        <taxon>Cytophagales</taxon>
        <taxon>Flectobacillaceae</taxon>
        <taxon>Arcicella</taxon>
    </lineage>
</organism>
<dbReference type="PANTHER" id="PTHR34599">
    <property type="entry name" value="PEROXIDASE-RELATED"/>
    <property type="match status" value="1"/>
</dbReference>
<protein>
    <submittedName>
        <fullName evidence="1">PAP2 superfamily protein</fullName>
    </submittedName>
</protein>